<dbReference type="Proteomes" id="UP001073122">
    <property type="component" value="Unassembled WGS sequence"/>
</dbReference>
<gene>
    <name evidence="2" type="ORF">OF897_04985</name>
</gene>
<dbReference type="RefSeq" id="WP_267264594.1">
    <property type="nucleotide sequence ID" value="NZ_JAOVZW010000004.1"/>
</dbReference>
<feature type="domain" description="DinB-like" evidence="1">
    <location>
        <begin position="38"/>
        <end position="169"/>
    </location>
</feature>
<organism evidence="2 3">
    <name type="scientific">Chryseobacterium formosus</name>
    <dbReference type="NCBI Taxonomy" id="1537363"/>
    <lineage>
        <taxon>Bacteria</taxon>
        <taxon>Pseudomonadati</taxon>
        <taxon>Bacteroidota</taxon>
        <taxon>Flavobacteriia</taxon>
        <taxon>Flavobacteriales</taxon>
        <taxon>Weeksellaceae</taxon>
        <taxon>Chryseobacterium group</taxon>
        <taxon>Chryseobacterium</taxon>
    </lineage>
</organism>
<dbReference type="InterPro" id="IPR034660">
    <property type="entry name" value="DinB/YfiT-like"/>
</dbReference>
<reference evidence="2" key="1">
    <citation type="submission" date="2022-10" db="EMBL/GenBank/DDBJ databases">
        <title>Chryseobacterium sp. nov., a novel bacterial species.</title>
        <authorList>
            <person name="Cao Y."/>
        </authorList>
    </citation>
    <scope>NUCLEOTIDE SEQUENCE</scope>
    <source>
        <strain evidence="2">CCTCC AB2015118</strain>
    </source>
</reference>
<dbReference type="Pfam" id="PF12867">
    <property type="entry name" value="DinB_2"/>
    <property type="match status" value="1"/>
</dbReference>
<protein>
    <submittedName>
        <fullName evidence="2">Metal-dependent hydrolase</fullName>
    </submittedName>
</protein>
<dbReference type="InterPro" id="IPR024775">
    <property type="entry name" value="DinB-like"/>
</dbReference>
<dbReference type="Gene3D" id="1.20.120.450">
    <property type="entry name" value="dinb family like domain"/>
    <property type="match status" value="1"/>
</dbReference>
<evidence type="ECO:0000313" key="2">
    <source>
        <dbReference type="EMBL" id="MCX8523277.1"/>
    </source>
</evidence>
<proteinExistence type="predicted"/>
<name>A0ABT3XP59_9FLAO</name>
<dbReference type="GO" id="GO:0016787">
    <property type="term" value="F:hydrolase activity"/>
    <property type="evidence" value="ECO:0007669"/>
    <property type="project" value="UniProtKB-KW"/>
</dbReference>
<keyword evidence="2" id="KW-0378">Hydrolase</keyword>
<dbReference type="SUPFAM" id="SSF109854">
    <property type="entry name" value="DinB/YfiT-like putative metalloenzymes"/>
    <property type="match status" value="1"/>
</dbReference>
<dbReference type="NCBIfam" id="NF009807">
    <property type="entry name" value="PRK13291.1"/>
    <property type="match status" value="1"/>
</dbReference>
<comment type="caution">
    <text evidence="2">The sequence shown here is derived from an EMBL/GenBank/DDBJ whole genome shotgun (WGS) entry which is preliminary data.</text>
</comment>
<evidence type="ECO:0000313" key="3">
    <source>
        <dbReference type="Proteomes" id="UP001073122"/>
    </source>
</evidence>
<evidence type="ECO:0000259" key="1">
    <source>
        <dbReference type="Pfam" id="PF12867"/>
    </source>
</evidence>
<sequence length="176" mass="20751">MEENIEQLKFPIGKFEKPKIITENHIKNWIETIKNFPQKLKSEVENLSKDDLKKTYRPNGWMISQVVNHCADSHMNSLVRFKLALTEETPTIKPYQENSWAELVDSKDFSIESSIKMLEGIHERWTFILENLSEIELNRTFIHPEGQEEISLKTNIGIYAWHCNHHLNHVIIAKRN</sequence>
<accession>A0ABT3XP59</accession>
<dbReference type="EMBL" id="JAOVZW010000004">
    <property type="protein sequence ID" value="MCX8523277.1"/>
    <property type="molecule type" value="Genomic_DNA"/>
</dbReference>
<keyword evidence="3" id="KW-1185">Reference proteome</keyword>